<organism evidence="2 3">
    <name type="scientific">Armillaria tabescens</name>
    <name type="common">Ringless honey mushroom</name>
    <name type="synonym">Agaricus tabescens</name>
    <dbReference type="NCBI Taxonomy" id="1929756"/>
    <lineage>
        <taxon>Eukaryota</taxon>
        <taxon>Fungi</taxon>
        <taxon>Dikarya</taxon>
        <taxon>Basidiomycota</taxon>
        <taxon>Agaricomycotina</taxon>
        <taxon>Agaricomycetes</taxon>
        <taxon>Agaricomycetidae</taxon>
        <taxon>Agaricales</taxon>
        <taxon>Marasmiineae</taxon>
        <taxon>Physalacriaceae</taxon>
        <taxon>Desarmillaria</taxon>
    </lineage>
</organism>
<evidence type="ECO:0000313" key="2">
    <source>
        <dbReference type="EMBL" id="KAK0448970.1"/>
    </source>
</evidence>
<evidence type="ECO:0000313" key="3">
    <source>
        <dbReference type="Proteomes" id="UP001175211"/>
    </source>
</evidence>
<keyword evidence="3" id="KW-1185">Reference proteome</keyword>
<dbReference type="EMBL" id="JAUEPS010000040">
    <property type="protein sequence ID" value="KAK0448970.1"/>
    <property type="molecule type" value="Genomic_DNA"/>
</dbReference>
<sequence length="359" mass="39430">MNGARKVTPYLHHYPALTRRVQEAPVSVILMSTPKITRRPRHFRCSAKKTAPAISETRAEYPSQPPPLTTLEPQNAESWPPQMISFSAIEELFKEFRQEKESRDPATRYGKASDEEVVVYPRVLRWTTGVNVNNSSSTSSCLLSESSRENWPSTGGEARERVARARAGGKVMEGSEEKEAKLTSYDVPKAFVRSNSAAIITINPSSPESPLNQQEYWAAPATHSKEEASMHQTVTRSVKDFAEDCSGESDKKVGEIILWNDFGSSASSDIVGLTGVGLSMGRGGMASLSAVLRCVACLWQPTQQHISVSVSTIPSKFRFPCNSYGSAGLPPNHLMVSLQKEDQSRTATSTYAQQALVFQ</sequence>
<gene>
    <name evidence="2" type="ORF">EV420DRAFT_1750860</name>
</gene>
<name>A0AA39MX16_ARMTA</name>
<feature type="compositionally biased region" description="Low complexity" evidence="1">
    <location>
        <begin position="135"/>
        <end position="145"/>
    </location>
</feature>
<evidence type="ECO:0000256" key="1">
    <source>
        <dbReference type="SAM" id="MobiDB-lite"/>
    </source>
</evidence>
<dbReference type="GeneID" id="85363895"/>
<dbReference type="AlphaFoldDB" id="A0AA39MX16"/>
<protein>
    <submittedName>
        <fullName evidence="2">Uncharacterized protein</fullName>
    </submittedName>
</protein>
<dbReference type="Proteomes" id="UP001175211">
    <property type="component" value="Unassembled WGS sequence"/>
</dbReference>
<comment type="caution">
    <text evidence="2">The sequence shown here is derived from an EMBL/GenBank/DDBJ whole genome shotgun (WGS) entry which is preliminary data.</text>
</comment>
<dbReference type="RefSeq" id="XP_060326685.1">
    <property type="nucleotide sequence ID" value="XM_060480347.1"/>
</dbReference>
<proteinExistence type="predicted"/>
<reference evidence="2" key="1">
    <citation type="submission" date="2023-06" db="EMBL/GenBank/DDBJ databases">
        <authorList>
            <consortium name="Lawrence Berkeley National Laboratory"/>
            <person name="Ahrendt S."/>
            <person name="Sahu N."/>
            <person name="Indic B."/>
            <person name="Wong-Bajracharya J."/>
            <person name="Merenyi Z."/>
            <person name="Ke H.-M."/>
            <person name="Monk M."/>
            <person name="Kocsube S."/>
            <person name="Drula E."/>
            <person name="Lipzen A."/>
            <person name="Balint B."/>
            <person name="Henrissat B."/>
            <person name="Andreopoulos B."/>
            <person name="Martin F.M."/>
            <person name="Harder C.B."/>
            <person name="Rigling D."/>
            <person name="Ford K.L."/>
            <person name="Foster G.D."/>
            <person name="Pangilinan J."/>
            <person name="Papanicolaou A."/>
            <person name="Barry K."/>
            <person name="LaButti K."/>
            <person name="Viragh M."/>
            <person name="Koriabine M."/>
            <person name="Yan M."/>
            <person name="Riley R."/>
            <person name="Champramary S."/>
            <person name="Plett K.L."/>
            <person name="Tsai I.J."/>
            <person name="Slot J."/>
            <person name="Sipos G."/>
            <person name="Plett J."/>
            <person name="Nagy L.G."/>
            <person name="Grigoriev I.V."/>
        </authorList>
    </citation>
    <scope>NUCLEOTIDE SEQUENCE</scope>
    <source>
        <strain evidence="2">CCBAS 213</strain>
    </source>
</reference>
<feature type="region of interest" description="Disordered" evidence="1">
    <location>
        <begin position="135"/>
        <end position="158"/>
    </location>
</feature>
<accession>A0AA39MX16</accession>